<sequence>MHAPPYKCCVQVPFRMIGKDQTNLNRSHHSSRSVKAAALHLSSPFFLLIWKTGVAFGSKGMVFSMSPDRAPLVRLARTTDLQISLTTEFSERRQIFLWIASFASFAVKVPMVPVHIWLPEAHVEAPTAGSVILAGIPLKLGTYGKERNRYVSDGVYIVHRAPKRFLGQLSSLIHRSNALGSSHGGKSQNVVVLFAASTHSLLSPVSSHTERKSAEPRPDLCTNDNSKRHTSAAYLPFRWHQRDPAKVRSCRGCSTPLRSDELNFVAFPPAKRMGAVPWVSFGTESEERPEE</sequence>
<feature type="compositionally biased region" description="Basic and acidic residues" evidence="11">
    <location>
        <begin position="208"/>
        <end position="218"/>
    </location>
</feature>
<keyword evidence="7" id="KW-0830">Ubiquinone</keyword>
<dbReference type="GO" id="GO:0042773">
    <property type="term" value="P:ATP synthesis coupled electron transport"/>
    <property type="evidence" value="ECO:0007669"/>
    <property type="project" value="InterPro"/>
</dbReference>
<dbReference type="InterPro" id="IPR001750">
    <property type="entry name" value="ND/Mrp_TM"/>
</dbReference>
<comment type="catalytic activity">
    <reaction evidence="9">
        <text>a plastoquinone + NADPH + (n+1) H(+)(in) = a plastoquinol + NADP(+) + n H(+)(out)</text>
        <dbReference type="Rhea" id="RHEA:42612"/>
        <dbReference type="Rhea" id="RHEA-COMP:9561"/>
        <dbReference type="Rhea" id="RHEA-COMP:9562"/>
        <dbReference type="ChEBI" id="CHEBI:15378"/>
        <dbReference type="ChEBI" id="CHEBI:17757"/>
        <dbReference type="ChEBI" id="CHEBI:57783"/>
        <dbReference type="ChEBI" id="CHEBI:58349"/>
        <dbReference type="ChEBI" id="CHEBI:62192"/>
    </reaction>
</comment>
<dbReference type="EC" id="7.1.1.2" evidence="2"/>
<keyword evidence="5" id="KW-1278">Translocase</keyword>
<comment type="catalytic activity">
    <reaction evidence="10">
        <text>a plastoquinone + NADH + (n+1) H(+)(in) = a plastoquinol + NAD(+) + n H(+)(out)</text>
        <dbReference type="Rhea" id="RHEA:42608"/>
        <dbReference type="Rhea" id="RHEA-COMP:9561"/>
        <dbReference type="Rhea" id="RHEA-COMP:9562"/>
        <dbReference type="ChEBI" id="CHEBI:15378"/>
        <dbReference type="ChEBI" id="CHEBI:17757"/>
        <dbReference type="ChEBI" id="CHEBI:57540"/>
        <dbReference type="ChEBI" id="CHEBI:57945"/>
        <dbReference type="ChEBI" id="CHEBI:62192"/>
    </reaction>
</comment>
<evidence type="ECO:0000313" key="13">
    <source>
        <dbReference type="EMBL" id="KAL0286972.1"/>
    </source>
</evidence>
<comment type="caution">
    <text evidence="13">The sequence shown here is derived from an EMBL/GenBank/DDBJ whole genome shotgun (WGS) entry which is preliminary data.</text>
</comment>
<evidence type="ECO:0000256" key="4">
    <source>
        <dbReference type="ARBA" id="ARBA00022640"/>
    </source>
</evidence>
<proteinExistence type="predicted"/>
<evidence type="ECO:0000256" key="3">
    <source>
        <dbReference type="ARBA" id="ARBA00021006"/>
    </source>
</evidence>
<evidence type="ECO:0000256" key="6">
    <source>
        <dbReference type="ARBA" id="ARBA00023027"/>
    </source>
</evidence>
<dbReference type="PANTHER" id="PTHR43507">
    <property type="entry name" value="NADH-UBIQUINONE OXIDOREDUCTASE CHAIN 4"/>
    <property type="match status" value="1"/>
</dbReference>
<dbReference type="EMBL" id="JACGWM010001844">
    <property type="protein sequence ID" value="KAL0286972.1"/>
    <property type="molecule type" value="Genomic_DNA"/>
</dbReference>
<feature type="domain" description="NADH:quinone oxidoreductase/Mrp antiporter transmembrane" evidence="12">
    <location>
        <begin position="56"/>
        <end position="146"/>
    </location>
</feature>
<evidence type="ECO:0000256" key="7">
    <source>
        <dbReference type="ARBA" id="ARBA00023075"/>
    </source>
</evidence>
<accession>A0AAW2IZ14</accession>
<keyword evidence="4" id="KW-0934">Plastid</keyword>
<reference evidence="13" key="1">
    <citation type="submission" date="2020-06" db="EMBL/GenBank/DDBJ databases">
        <authorList>
            <person name="Li T."/>
            <person name="Hu X."/>
            <person name="Zhang T."/>
            <person name="Song X."/>
            <person name="Zhang H."/>
            <person name="Dai N."/>
            <person name="Sheng W."/>
            <person name="Hou X."/>
            <person name="Wei L."/>
        </authorList>
    </citation>
    <scope>NUCLEOTIDE SEQUENCE</scope>
    <source>
        <strain evidence="13">KEN8</strain>
        <tissue evidence="13">Leaf</tissue>
    </source>
</reference>
<feature type="region of interest" description="Disordered" evidence="11">
    <location>
        <begin position="205"/>
        <end position="225"/>
    </location>
</feature>
<keyword evidence="6" id="KW-0520">NAD</keyword>
<dbReference type="GO" id="GO:0015990">
    <property type="term" value="P:electron transport coupled proton transport"/>
    <property type="evidence" value="ECO:0007669"/>
    <property type="project" value="TreeGrafter"/>
</dbReference>
<dbReference type="Pfam" id="PF00361">
    <property type="entry name" value="Proton_antipo_M"/>
    <property type="match status" value="1"/>
</dbReference>
<dbReference type="GO" id="GO:0003954">
    <property type="term" value="F:NADH dehydrogenase activity"/>
    <property type="evidence" value="ECO:0007669"/>
    <property type="project" value="TreeGrafter"/>
</dbReference>
<protein>
    <recommendedName>
        <fullName evidence="3">NADH-ubiquinone oxidoreductase chain 4</fullName>
        <ecNumber evidence="2">7.1.1.2</ecNumber>
    </recommendedName>
    <alternativeName>
        <fullName evidence="8">NADH dehydrogenase subunit 4</fullName>
    </alternativeName>
</protein>
<evidence type="ECO:0000256" key="10">
    <source>
        <dbReference type="ARBA" id="ARBA00048026"/>
    </source>
</evidence>
<dbReference type="GO" id="GO:0008137">
    <property type="term" value="F:NADH dehydrogenase (ubiquinone) activity"/>
    <property type="evidence" value="ECO:0007669"/>
    <property type="project" value="UniProtKB-EC"/>
</dbReference>
<evidence type="ECO:0000256" key="1">
    <source>
        <dbReference type="ARBA" id="ARBA00004334"/>
    </source>
</evidence>
<dbReference type="PANTHER" id="PTHR43507:SF1">
    <property type="entry name" value="NADH-UBIQUINONE OXIDOREDUCTASE CHAIN 4"/>
    <property type="match status" value="1"/>
</dbReference>
<organism evidence="13">
    <name type="scientific">Sesamum calycinum</name>
    <dbReference type="NCBI Taxonomy" id="2727403"/>
    <lineage>
        <taxon>Eukaryota</taxon>
        <taxon>Viridiplantae</taxon>
        <taxon>Streptophyta</taxon>
        <taxon>Embryophyta</taxon>
        <taxon>Tracheophyta</taxon>
        <taxon>Spermatophyta</taxon>
        <taxon>Magnoliopsida</taxon>
        <taxon>eudicotyledons</taxon>
        <taxon>Gunneridae</taxon>
        <taxon>Pentapetalae</taxon>
        <taxon>asterids</taxon>
        <taxon>lamiids</taxon>
        <taxon>Lamiales</taxon>
        <taxon>Pedaliaceae</taxon>
        <taxon>Sesamum</taxon>
    </lineage>
</organism>
<dbReference type="GO" id="GO:0048039">
    <property type="term" value="F:ubiquinone binding"/>
    <property type="evidence" value="ECO:0007669"/>
    <property type="project" value="TreeGrafter"/>
</dbReference>
<evidence type="ECO:0000256" key="11">
    <source>
        <dbReference type="SAM" id="MobiDB-lite"/>
    </source>
</evidence>
<dbReference type="InterPro" id="IPR003918">
    <property type="entry name" value="NADH_UbQ_OxRdtase"/>
</dbReference>
<evidence type="ECO:0000259" key="12">
    <source>
        <dbReference type="Pfam" id="PF00361"/>
    </source>
</evidence>
<gene>
    <name evidence="13" type="ORF">Scaly_2778500</name>
</gene>
<evidence type="ECO:0000256" key="2">
    <source>
        <dbReference type="ARBA" id="ARBA00012944"/>
    </source>
</evidence>
<evidence type="ECO:0000256" key="8">
    <source>
        <dbReference type="ARBA" id="ARBA00031025"/>
    </source>
</evidence>
<dbReference type="GO" id="GO:0009535">
    <property type="term" value="C:chloroplast thylakoid membrane"/>
    <property type="evidence" value="ECO:0007669"/>
    <property type="project" value="UniProtKB-SubCell"/>
</dbReference>
<evidence type="ECO:0000256" key="5">
    <source>
        <dbReference type="ARBA" id="ARBA00022967"/>
    </source>
</evidence>
<comment type="subcellular location">
    <subcellularLocation>
        <location evidence="1">Plastid</location>
        <location evidence="1">Chloroplast thylakoid membrane</location>
    </subcellularLocation>
</comment>
<name>A0AAW2IZ14_9LAMI</name>
<reference evidence="13" key="2">
    <citation type="journal article" date="2024" name="Plant">
        <title>Genomic evolution and insights into agronomic trait innovations of Sesamum species.</title>
        <authorList>
            <person name="Miao H."/>
            <person name="Wang L."/>
            <person name="Qu L."/>
            <person name="Liu H."/>
            <person name="Sun Y."/>
            <person name="Le M."/>
            <person name="Wang Q."/>
            <person name="Wei S."/>
            <person name="Zheng Y."/>
            <person name="Lin W."/>
            <person name="Duan Y."/>
            <person name="Cao H."/>
            <person name="Xiong S."/>
            <person name="Wang X."/>
            <person name="Wei L."/>
            <person name="Li C."/>
            <person name="Ma Q."/>
            <person name="Ju M."/>
            <person name="Zhao R."/>
            <person name="Li G."/>
            <person name="Mu C."/>
            <person name="Tian Q."/>
            <person name="Mei H."/>
            <person name="Zhang T."/>
            <person name="Gao T."/>
            <person name="Zhang H."/>
        </authorList>
    </citation>
    <scope>NUCLEOTIDE SEQUENCE</scope>
    <source>
        <strain evidence="13">KEN8</strain>
    </source>
</reference>
<dbReference type="AlphaFoldDB" id="A0AAW2IZ14"/>
<evidence type="ECO:0000256" key="9">
    <source>
        <dbReference type="ARBA" id="ARBA00047726"/>
    </source>
</evidence>